<evidence type="ECO:0000256" key="5">
    <source>
        <dbReference type="ARBA" id="ARBA00023284"/>
    </source>
</evidence>
<dbReference type="PANTHER" id="PTHR30111:SF1">
    <property type="entry name" value="33 KDA CHAPERONIN"/>
    <property type="match status" value="1"/>
</dbReference>
<dbReference type="Pfam" id="PF01430">
    <property type="entry name" value="HSP33"/>
    <property type="match status" value="1"/>
</dbReference>
<dbReference type="InterPro" id="IPR016154">
    <property type="entry name" value="Heat_shock_Hsp33_C"/>
</dbReference>
<protein>
    <submittedName>
        <fullName evidence="6">Hsp33 family molecular chaperone HslO</fullName>
    </submittedName>
</protein>
<dbReference type="InterPro" id="IPR023212">
    <property type="entry name" value="Hsp33_helix_hairpin_bin_dom_sf"/>
</dbReference>
<organism evidence="6 7">
    <name type="scientific">Novosphingobium bradum</name>
    <dbReference type="NCBI Taxonomy" id="1737444"/>
    <lineage>
        <taxon>Bacteria</taxon>
        <taxon>Pseudomonadati</taxon>
        <taxon>Pseudomonadota</taxon>
        <taxon>Alphaproteobacteria</taxon>
        <taxon>Sphingomonadales</taxon>
        <taxon>Sphingomonadaceae</taxon>
        <taxon>Novosphingobium</taxon>
    </lineage>
</organism>
<dbReference type="RefSeq" id="WP_379510597.1">
    <property type="nucleotide sequence ID" value="NZ_JBHRTQ010000011.1"/>
</dbReference>
<evidence type="ECO:0000313" key="7">
    <source>
        <dbReference type="Proteomes" id="UP001595604"/>
    </source>
</evidence>
<dbReference type="Gene3D" id="3.55.30.10">
    <property type="entry name" value="Hsp33 domain"/>
    <property type="match status" value="1"/>
</dbReference>
<dbReference type="SUPFAM" id="SSF118352">
    <property type="entry name" value="HSP33 redox switch-like"/>
    <property type="match status" value="1"/>
</dbReference>
<dbReference type="PANTHER" id="PTHR30111">
    <property type="entry name" value="33 KDA CHAPERONIN"/>
    <property type="match status" value="1"/>
</dbReference>
<dbReference type="InterPro" id="IPR000397">
    <property type="entry name" value="Heat_shock_Hsp33"/>
</dbReference>
<dbReference type="CDD" id="cd00498">
    <property type="entry name" value="Hsp33"/>
    <property type="match status" value="1"/>
</dbReference>
<dbReference type="PIRSF" id="PIRSF005261">
    <property type="entry name" value="Heat_shock_Hsp33"/>
    <property type="match status" value="1"/>
</dbReference>
<keyword evidence="7" id="KW-1185">Reference proteome</keyword>
<evidence type="ECO:0000256" key="2">
    <source>
        <dbReference type="ARBA" id="ARBA00022833"/>
    </source>
</evidence>
<evidence type="ECO:0000256" key="3">
    <source>
        <dbReference type="ARBA" id="ARBA00023157"/>
    </source>
</evidence>
<evidence type="ECO:0000256" key="1">
    <source>
        <dbReference type="ARBA" id="ARBA00022490"/>
    </source>
</evidence>
<dbReference type="Gene3D" id="1.10.287.480">
    <property type="entry name" value="helix hairpin bin"/>
    <property type="match status" value="1"/>
</dbReference>
<keyword evidence="1" id="KW-0963">Cytoplasm</keyword>
<sequence>MSGAVQAGPGESGGIRFDRVLGFTVASRNVRGRMVRLGPVLDTILTAHDYPPALRHVLAEALVLGALMGALLKSDDSQLTLQAQTESGAVDLLVCDYRAGELRGYARHDPAALARLGNNPGLEAMFGPGYLAITFDMGDTGQRYQGIVPLEGNSLAAACESYFRQSEQIPTMIRVAVRSTPGGCVAAGMLVQHLPESEEGGERLHVQMDHPDWEHVAALGGSIRHDELLDQDLTMEDLAWRLFHEEQEVRVSPGPDLVRGCRCTAEYYRSVLERFPEEERVHMRDDAGQISVDCAFCSRVFRIDL</sequence>
<name>A0ABV7IRB1_9SPHN</name>
<evidence type="ECO:0000256" key="4">
    <source>
        <dbReference type="ARBA" id="ARBA00023186"/>
    </source>
</evidence>
<keyword evidence="5" id="KW-0676">Redox-active center</keyword>
<dbReference type="InterPro" id="IPR016153">
    <property type="entry name" value="Heat_shock_Hsp33_N"/>
</dbReference>
<keyword evidence="4" id="KW-0143">Chaperone</keyword>
<gene>
    <name evidence="6" type="ORF">ACFOD9_13240</name>
</gene>
<dbReference type="SUPFAM" id="SSF64397">
    <property type="entry name" value="Hsp33 domain"/>
    <property type="match status" value="1"/>
</dbReference>
<evidence type="ECO:0000313" key="6">
    <source>
        <dbReference type="EMBL" id="MFC3175219.1"/>
    </source>
</evidence>
<dbReference type="Gene3D" id="3.90.1280.10">
    <property type="entry name" value="HSP33 redox switch-like"/>
    <property type="match status" value="1"/>
</dbReference>
<keyword evidence="3" id="KW-1015">Disulfide bond</keyword>
<accession>A0ABV7IRB1</accession>
<reference evidence="7" key="1">
    <citation type="journal article" date="2019" name="Int. J. Syst. Evol. Microbiol.">
        <title>The Global Catalogue of Microorganisms (GCM) 10K type strain sequencing project: providing services to taxonomists for standard genome sequencing and annotation.</title>
        <authorList>
            <consortium name="The Broad Institute Genomics Platform"/>
            <consortium name="The Broad Institute Genome Sequencing Center for Infectious Disease"/>
            <person name="Wu L."/>
            <person name="Ma J."/>
        </authorList>
    </citation>
    <scope>NUCLEOTIDE SEQUENCE [LARGE SCALE GENOMIC DNA]</scope>
    <source>
        <strain evidence="7">KCTC 42984</strain>
    </source>
</reference>
<keyword evidence="2" id="KW-0862">Zinc</keyword>
<proteinExistence type="predicted"/>
<comment type="caution">
    <text evidence="6">The sequence shown here is derived from an EMBL/GenBank/DDBJ whole genome shotgun (WGS) entry which is preliminary data.</text>
</comment>
<dbReference type="Proteomes" id="UP001595604">
    <property type="component" value="Unassembled WGS sequence"/>
</dbReference>
<dbReference type="EMBL" id="JBHRTQ010000011">
    <property type="protein sequence ID" value="MFC3175219.1"/>
    <property type="molecule type" value="Genomic_DNA"/>
</dbReference>